<dbReference type="Pfam" id="PF13289">
    <property type="entry name" value="SIR2_2"/>
    <property type="match status" value="1"/>
</dbReference>
<sequence length="448" mass="50589">MRQPLQTYALGGIPRPSHRTDFTGILHLHGALDRDPKRHSDLIVTDQDFGEFYLRRRIVPDFIYDAARLFYLVLVGYSANDPPMRYLLNAVAGDSARFPDLKERFAFVDTHDPVALEDWKGRGITPIPYDPADRHAALTATLERWADLSAIDGKKTLVDREIKRMVRTGRGNASDADRDLFDHLIRRTDPQERTRLSGLASRHKADLGWLDAIIEIAARHHPAPAPAESRCGDTHGAEQMARWAAMVFLEGRIKERATIDWALGLKPSDTIQRGAVLDLLDRWALQNGEKPGEPWRSAWRFIEESWRQPIVGNNGVKVIFAQDRLRSGERSGSLIDAMLEIVAPRLEIESSSRSYRLYPTPYRKLPRHPKKVQDLLSMSLTSGEIVDPDALGLKELEDRSFLASLAGALECTVASGLELARRIYPDVGLEHAIWPLFAWARYPAQWSG</sequence>
<name>A0A450UW10_9GAMM</name>
<evidence type="ECO:0000313" key="1">
    <source>
        <dbReference type="EMBL" id="VFJ96718.1"/>
    </source>
</evidence>
<dbReference type="AlphaFoldDB" id="A0A450UW10"/>
<gene>
    <name evidence="1" type="ORF">BECKLFY1418A_GA0070994_106212</name>
</gene>
<reference evidence="1" key="1">
    <citation type="submission" date="2019-02" db="EMBL/GenBank/DDBJ databases">
        <authorList>
            <person name="Gruber-Vodicka R. H."/>
            <person name="Seah K. B. B."/>
        </authorList>
    </citation>
    <scope>NUCLEOTIDE SEQUENCE</scope>
    <source>
        <strain evidence="1">BECK_M6</strain>
    </source>
</reference>
<organism evidence="1">
    <name type="scientific">Candidatus Kentrum sp. LFY</name>
    <dbReference type="NCBI Taxonomy" id="2126342"/>
    <lineage>
        <taxon>Bacteria</taxon>
        <taxon>Pseudomonadati</taxon>
        <taxon>Pseudomonadota</taxon>
        <taxon>Gammaproteobacteria</taxon>
        <taxon>Candidatus Kentrum</taxon>
    </lineage>
</organism>
<accession>A0A450UW10</accession>
<proteinExistence type="predicted"/>
<protein>
    <submittedName>
        <fullName evidence="1">SIR2-like domain-containing protein</fullName>
    </submittedName>
</protein>
<dbReference type="EMBL" id="CAADFH010000062">
    <property type="protein sequence ID" value="VFJ96718.1"/>
    <property type="molecule type" value="Genomic_DNA"/>
</dbReference>